<evidence type="ECO:0000256" key="1">
    <source>
        <dbReference type="SAM" id="MobiDB-lite"/>
    </source>
</evidence>
<dbReference type="InterPro" id="IPR013429">
    <property type="entry name" value="Regulatory_FmdB_Zinc_ribbon"/>
</dbReference>
<accession>A0ABS0ESI2</accession>
<dbReference type="RefSeq" id="WP_195875257.1">
    <property type="nucleotide sequence ID" value="NZ_JADOEL010000005.1"/>
</dbReference>
<evidence type="ECO:0000313" key="3">
    <source>
        <dbReference type="EMBL" id="MBF8177665.1"/>
    </source>
</evidence>
<keyword evidence="4" id="KW-1185">Reference proteome</keyword>
<name>A0ABS0ESI2_9BURK</name>
<evidence type="ECO:0000259" key="2">
    <source>
        <dbReference type="SMART" id="SM00834"/>
    </source>
</evidence>
<protein>
    <recommendedName>
        <fullName evidence="2">Putative regulatory protein FmdB zinc ribbon domain-containing protein</fullName>
    </recommendedName>
</protein>
<proteinExistence type="predicted"/>
<gene>
    <name evidence="3" type="ORF">IXC47_08235</name>
</gene>
<feature type="compositionally biased region" description="Basic and acidic residues" evidence="1">
    <location>
        <begin position="81"/>
        <end position="91"/>
    </location>
</feature>
<sequence>MPVYESVCLKCGKYHDYIRSVSQCLDTPECCGQKTDKRILSKPMARMDMQPWDAYESPATGRVITSYAERRADMAASGCRDWEGMDSEKHNAARQKQYQEEAEDKQLDGVVRQAWANLSPAKKAQALAEAS</sequence>
<feature type="domain" description="Putative regulatory protein FmdB zinc ribbon" evidence="2">
    <location>
        <begin position="1"/>
        <end position="41"/>
    </location>
</feature>
<dbReference type="EMBL" id="JADOEL010000005">
    <property type="protein sequence ID" value="MBF8177665.1"/>
    <property type="molecule type" value="Genomic_DNA"/>
</dbReference>
<comment type="caution">
    <text evidence="3">The sequence shown here is derived from an EMBL/GenBank/DDBJ whole genome shotgun (WGS) entry which is preliminary data.</text>
</comment>
<reference evidence="3 4" key="1">
    <citation type="submission" date="2020-11" db="EMBL/GenBank/DDBJ databases">
        <title>WGS of Herminiimonas contaminans strain Marseille-Q4544 isolated from planarians Schmidtea mediterranea.</title>
        <authorList>
            <person name="Kangale L."/>
        </authorList>
    </citation>
    <scope>NUCLEOTIDE SEQUENCE [LARGE SCALE GENOMIC DNA]</scope>
    <source>
        <strain evidence="3 4">Marseille-Q4544</strain>
    </source>
</reference>
<dbReference type="Proteomes" id="UP000657372">
    <property type="component" value="Unassembled WGS sequence"/>
</dbReference>
<organism evidence="3 4">
    <name type="scientific">Herminiimonas contaminans</name>
    <dbReference type="NCBI Taxonomy" id="1111140"/>
    <lineage>
        <taxon>Bacteria</taxon>
        <taxon>Pseudomonadati</taxon>
        <taxon>Pseudomonadota</taxon>
        <taxon>Betaproteobacteria</taxon>
        <taxon>Burkholderiales</taxon>
        <taxon>Oxalobacteraceae</taxon>
        <taxon>Herminiimonas</taxon>
    </lineage>
</organism>
<feature type="region of interest" description="Disordered" evidence="1">
    <location>
        <begin position="81"/>
        <end position="104"/>
    </location>
</feature>
<evidence type="ECO:0000313" key="4">
    <source>
        <dbReference type="Proteomes" id="UP000657372"/>
    </source>
</evidence>
<dbReference type="SMART" id="SM00834">
    <property type="entry name" value="CxxC_CXXC_SSSS"/>
    <property type="match status" value="1"/>
</dbReference>